<sequence>MRGSSHWCNSLMSNLNSCSYYSESSMVPIRNEPFYDSFNDNFDCSWNQVTVTREADATSIQHQKNHSSDEEGDTFFEALSSISFREKSTKILSGSIKHVPSRQKPPQLVEKRNLRERNRVQAVNFAFNRLRKAVPIQHARGKRISKVKTLQNAINYIKDLEELLQNNYFPPISMMGYFDAKQDSIWWDLEY</sequence>
<evidence type="ECO:0000313" key="4">
    <source>
        <dbReference type="Proteomes" id="UP001431783"/>
    </source>
</evidence>
<gene>
    <name evidence="3" type="ORF">WA026_009600</name>
</gene>
<evidence type="ECO:0000313" key="3">
    <source>
        <dbReference type="EMBL" id="KAK9875814.1"/>
    </source>
</evidence>
<keyword evidence="4" id="KW-1185">Reference proteome</keyword>
<keyword evidence="1" id="KW-0238">DNA-binding</keyword>
<dbReference type="GO" id="GO:0046983">
    <property type="term" value="F:protein dimerization activity"/>
    <property type="evidence" value="ECO:0007669"/>
    <property type="project" value="InterPro"/>
</dbReference>
<evidence type="ECO:0000256" key="1">
    <source>
        <dbReference type="ARBA" id="ARBA00023125"/>
    </source>
</evidence>
<dbReference type="GO" id="GO:0032502">
    <property type="term" value="P:developmental process"/>
    <property type="evidence" value="ECO:0007669"/>
    <property type="project" value="TreeGrafter"/>
</dbReference>
<dbReference type="Proteomes" id="UP001431783">
    <property type="component" value="Unassembled WGS sequence"/>
</dbReference>
<dbReference type="GO" id="GO:0000977">
    <property type="term" value="F:RNA polymerase II transcription regulatory region sequence-specific DNA binding"/>
    <property type="evidence" value="ECO:0007669"/>
    <property type="project" value="TreeGrafter"/>
</dbReference>
<comment type="caution">
    <text evidence="3">The sequence shown here is derived from an EMBL/GenBank/DDBJ whole genome shotgun (WGS) entry which is preliminary data.</text>
</comment>
<dbReference type="Gene3D" id="4.10.280.10">
    <property type="entry name" value="Helix-loop-helix DNA-binding domain"/>
    <property type="match status" value="1"/>
</dbReference>
<reference evidence="3 4" key="1">
    <citation type="submission" date="2023-03" db="EMBL/GenBank/DDBJ databases">
        <title>Genome insight into feeding habits of ladybird beetles.</title>
        <authorList>
            <person name="Li H.-S."/>
            <person name="Huang Y.-H."/>
            <person name="Pang H."/>
        </authorList>
    </citation>
    <scope>NUCLEOTIDE SEQUENCE [LARGE SCALE GENOMIC DNA]</scope>
    <source>
        <strain evidence="3">SYSU_2023b</strain>
        <tissue evidence="3">Whole body</tissue>
    </source>
</reference>
<dbReference type="CDD" id="cd11418">
    <property type="entry name" value="bHLH_TS_ASCL"/>
    <property type="match status" value="1"/>
</dbReference>
<dbReference type="InterPro" id="IPR011598">
    <property type="entry name" value="bHLH_dom"/>
</dbReference>
<dbReference type="PANTHER" id="PTHR23349:SF108">
    <property type="entry name" value="BHLH DOMAIN-CONTAINING PROTEIN"/>
    <property type="match status" value="1"/>
</dbReference>
<name>A0AAW1U574_9CUCU</name>
<protein>
    <recommendedName>
        <fullName evidence="2">BHLH domain-containing protein</fullName>
    </recommendedName>
</protein>
<feature type="domain" description="BHLH" evidence="2">
    <location>
        <begin position="107"/>
        <end position="160"/>
    </location>
</feature>
<dbReference type="PANTHER" id="PTHR23349">
    <property type="entry name" value="BASIC HELIX-LOOP-HELIX TRANSCRIPTION FACTOR, TWIST"/>
    <property type="match status" value="1"/>
</dbReference>
<dbReference type="InterPro" id="IPR036638">
    <property type="entry name" value="HLH_DNA-bd_sf"/>
</dbReference>
<evidence type="ECO:0000259" key="2">
    <source>
        <dbReference type="PROSITE" id="PS50888"/>
    </source>
</evidence>
<organism evidence="3 4">
    <name type="scientific">Henosepilachna vigintioctopunctata</name>
    <dbReference type="NCBI Taxonomy" id="420089"/>
    <lineage>
        <taxon>Eukaryota</taxon>
        <taxon>Metazoa</taxon>
        <taxon>Ecdysozoa</taxon>
        <taxon>Arthropoda</taxon>
        <taxon>Hexapoda</taxon>
        <taxon>Insecta</taxon>
        <taxon>Pterygota</taxon>
        <taxon>Neoptera</taxon>
        <taxon>Endopterygota</taxon>
        <taxon>Coleoptera</taxon>
        <taxon>Polyphaga</taxon>
        <taxon>Cucujiformia</taxon>
        <taxon>Coccinelloidea</taxon>
        <taxon>Coccinellidae</taxon>
        <taxon>Epilachninae</taxon>
        <taxon>Epilachnini</taxon>
        <taxon>Henosepilachna</taxon>
    </lineage>
</organism>
<dbReference type="AlphaFoldDB" id="A0AAW1U574"/>
<dbReference type="SMART" id="SM00353">
    <property type="entry name" value="HLH"/>
    <property type="match status" value="1"/>
</dbReference>
<dbReference type="EMBL" id="JARQZJ010000034">
    <property type="protein sequence ID" value="KAK9875814.1"/>
    <property type="molecule type" value="Genomic_DNA"/>
</dbReference>
<dbReference type="InterPro" id="IPR050283">
    <property type="entry name" value="E-box_TF_Regulators"/>
</dbReference>
<dbReference type="GO" id="GO:0000981">
    <property type="term" value="F:DNA-binding transcription factor activity, RNA polymerase II-specific"/>
    <property type="evidence" value="ECO:0007669"/>
    <property type="project" value="TreeGrafter"/>
</dbReference>
<accession>A0AAW1U574</accession>
<dbReference type="Pfam" id="PF00010">
    <property type="entry name" value="HLH"/>
    <property type="match status" value="1"/>
</dbReference>
<proteinExistence type="predicted"/>
<dbReference type="PROSITE" id="PS50888">
    <property type="entry name" value="BHLH"/>
    <property type="match status" value="1"/>
</dbReference>
<dbReference type="SUPFAM" id="SSF47459">
    <property type="entry name" value="HLH, helix-loop-helix DNA-binding domain"/>
    <property type="match status" value="1"/>
</dbReference>